<protein>
    <submittedName>
        <fullName evidence="1">Uncharacterized protein</fullName>
    </submittedName>
</protein>
<evidence type="ECO:0000313" key="1">
    <source>
        <dbReference type="EMBL" id="KAH7930280.1"/>
    </source>
</evidence>
<dbReference type="Proteomes" id="UP000790709">
    <property type="component" value="Unassembled WGS sequence"/>
</dbReference>
<evidence type="ECO:0000313" key="2">
    <source>
        <dbReference type="Proteomes" id="UP000790709"/>
    </source>
</evidence>
<dbReference type="EMBL" id="MU266333">
    <property type="protein sequence ID" value="KAH7930280.1"/>
    <property type="molecule type" value="Genomic_DNA"/>
</dbReference>
<comment type="caution">
    <text evidence="1">The sequence shown here is derived from an EMBL/GenBank/DDBJ whole genome shotgun (WGS) entry which is preliminary data.</text>
</comment>
<reference evidence="1" key="1">
    <citation type="journal article" date="2021" name="New Phytol.">
        <title>Evolutionary innovations through gain and loss of genes in the ectomycorrhizal Boletales.</title>
        <authorList>
            <person name="Wu G."/>
            <person name="Miyauchi S."/>
            <person name="Morin E."/>
            <person name="Kuo A."/>
            <person name="Drula E."/>
            <person name="Varga T."/>
            <person name="Kohler A."/>
            <person name="Feng B."/>
            <person name="Cao Y."/>
            <person name="Lipzen A."/>
            <person name="Daum C."/>
            <person name="Hundley H."/>
            <person name="Pangilinan J."/>
            <person name="Johnson J."/>
            <person name="Barry K."/>
            <person name="LaButti K."/>
            <person name="Ng V."/>
            <person name="Ahrendt S."/>
            <person name="Min B."/>
            <person name="Choi I.G."/>
            <person name="Park H."/>
            <person name="Plett J.M."/>
            <person name="Magnuson J."/>
            <person name="Spatafora J.W."/>
            <person name="Nagy L.G."/>
            <person name="Henrissat B."/>
            <person name="Grigoriev I.V."/>
            <person name="Yang Z.L."/>
            <person name="Xu J."/>
            <person name="Martin F.M."/>
        </authorList>
    </citation>
    <scope>NUCLEOTIDE SEQUENCE</scope>
    <source>
        <strain evidence="1">KUC20120723A-06</strain>
    </source>
</reference>
<accession>A0ACB8BWD4</accession>
<keyword evidence="2" id="KW-1185">Reference proteome</keyword>
<name>A0ACB8BWD4_9AGAM</name>
<proteinExistence type="predicted"/>
<organism evidence="1 2">
    <name type="scientific">Leucogyrophana mollusca</name>
    <dbReference type="NCBI Taxonomy" id="85980"/>
    <lineage>
        <taxon>Eukaryota</taxon>
        <taxon>Fungi</taxon>
        <taxon>Dikarya</taxon>
        <taxon>Basidiomycota</taxon>
        <taxon>Agaricomycotina</taxon>
        <taxon>Agaricomycetes</taxon>
        <taxon>Agaricomycetidae</taxon>
        <taxon>Boletales</taxon>
        <taxon>Boletales incertae sedis</taxon>
        <taxon>Leucogyrophana</taxon>
    </lineage>
</organism>
<gene>
    <name evidence="1" type="ORF">BV22DRAFT_68329</name>
</gene>
<sequence length="183" mass="21000">MWVFRVRNCINTAVFLQIPFHRSRPKVRRSSSSIMHTSTTVVIACVLTAALAGARPNPNVAPDVVQDYKYEYDYSMTLTSGFNGSGHTQQWPGWIKTSKKSRECEKCITVESDVKGSLKSLWFQPWESSMYVSLFKDTKCHASTHLPLPDIMLCLPQLALMHTTTFTHKWTPLRTRTRTRTRM</sequence>